<dbReference type="Pfam" id="PF01844">
    <property type="entry name" value="HNH"/>
    <property type="match status" value="1"/>
</dbReference>
<dbReference type="GO" id="GO:0008270">
    <property type="term" value="F:zinc ion binding"/>
    <property type="evidence" value="ECO:0007669"/>
    <property type="project" value="InterPro"/>
</dbReference>
<dbReference type="eggNOG" id="COG1403">
    <property type="taxonomic scope" value="Bacteria"/>
</dbReference>
<dbReference type="InterPro" id="IPR003615">
    <property type="entry name" value="HNH_nuc"/>
</dbReference>
<organism evidence="2 3">
    <name type="scientific">Spiroplasma culicicola AES-1</name>
    <dbReference type="NCBI Taxonomy" id="1276246"/>
    <lineage>
        <taxon>Bacteria</taxon>
        <taxon>Bacillati</taxon>
        <taxon>Mycoplasmatota</taxon>
        <taxon>Mollicutes</taxon>
        <taxon>Entomoplasmatales</taxon>
        <taxon>Spiroplasmataceae</taxon>
        <taxon>Spiroplasma</taxon>
    </lineage>
</organism>
<dbReference type="Proteomes" id="UP000019267">
    <property type="component" value="Chromosome"/>
</dbReference>
<dbReference type="PATRIC" id="fig|1276246.3.peg.416"/>
<accession>W6A6P2</accession>
<sequence length="453" mass="54602">MIIKKGCIFVWDTKTISNLIANITNSDLTTRHNKGNTHIFTEYLNTNRRNFSTLIHSMKFIIKADENKKQKSGQSRFKQHEPRLKSLNFIIKLGQDKFQITELGEEFLKYINYIETLTLGEIEFKILKNIYCFLILFSNLNKRDNNYFLSEYSKFKHFLLKVNRQEKLFEDLWSIYLKNGEELTEKEYIALIKIRIYPFLKDDLDKEFASDIDWNRIVAENQDSILFEFSDSYHISTFFAEILIMYFLDLLLKGLDFDDTLEKICEHLEINNSDIIFHLKEIVFNSSFTLNFYDVITENIVNYEINRDDIKRQLKKNVNSYLSKEKHRNNFKKINVRDRTLFNQNKYIVKEFYDFQCFFEENYSCRYFKQYNSVKNYVEIHHIIPHSKSDSFKNSIEVLGNYISLCPNCHKQIHNGTRNDVEMMLKKIYEFKQQELMEENLECTFEMLMSFFF</sequence>
<protein>
    <recommendedName>
        <fullName evidence="1">HNH nuclease domain-containing protein</fullName>
    </recommendedName>
</protein>
<evidence type="ECO:0000259" key="1">
    <source>
        <dbReference type="SMART" id="SM00507"/>
    </source>
</evidence>
<dbReference type="InterPro" id="IPR002711">
    <property type="entry name" value="HNH"/>
</dbReference>
<dbReference type="STRING" id="1276246.SCULI_v1c04170"/>
<feature type="domain" description="HNH nuclease" evidence="1">
    <location>
        <begin position="352"/>
        <end position="411"/>
    </location>
</feature>
<dbReference type="GO" id="GO:0004519">
    <property type="term" value="F:endonuclease activity"/>
    <property type="evidence" value="ECO:0007669"/>
    <property type="project" value="InterPro"/>
</dbReference>
<proteinExistence type="predicted"/>
<dbReference type="AlphaFoldDB" id="W6A6P2"/>
<dbReference type="HOGENOM" id="CLU_603954_0_0_14"/>
<gene>
    <name evidence="2" type="ORF">SCULI_v1c04170</name>
</gene>
<dbReference type="Gene3D" id="1.10.30.50">
    <property type="match status" value="1"/>
</dbReference>
<dbReference type="CDD" id="cd00085">
    <property type="entry name" value="HNHc"/>
    <property type="match status" value="1"/>
</dbReference>
<dbReference type="GO" id="GO:0003676">
    <property type="term" value="F:nucleic acid binding"/>
    <property type="evidence" value="ECO:0007669"/>
    <property type="project" value="InterPro"/>
</dbReference>
<name>W6A6P2_9MOLU</name>
<reference evidence="2 3" key="1">
    <citation type="journal article" date="2014" name="Genome Biol. Evol.">
        <title>Molecular evolution of the substrate utilization strategies and putative virulence factors in mosquito-associated Spiroplasma species.</title>
        <authorList>
            <person name="Chang T.H."/>
            <person name="Lo W.S."/>
            <person name="Ku C."/>
            <person name="Chen L.L."/>
            <person name="Kuo C.H."/>
        </authorList>
    </citation>
    <scope>NUCLEOTIDE SEQUENCE [LARGE SCALE GENOMIC DNA]</scope>
    <source>
        <strain evidence="2">AES-1</strain>
    </source>
</reference>
<evidence type="ECO:0000313" key="2">
    <source>
        <dbReference type="EMBL" id="AHI52758.1"/>
    </source>
</evidence>
<keyword evidence="3" id="KW-1185">Reference proteome</keyword>
<dbReference type="EMBL" id="CP006681">
    <property type="protein sequence ID" value="AHI52758.1"/>
    <property type="molecule type" value="Genomic_DNA"/>
</dbReference>
<dbReference type="KEGG" id="scq:SCULI_v1c04170"/>
<dbReference type="SMART" id="SM00507">
    <property type="entry name" value="HNHc"/>
    <property type="match status" value="1"/>
</dbReference>
<evidence type="ECO:0000313" key="3">
    <source>
        <dbReference type="Proteomes" id="UP000019267"/>
    </source>
</evidence>